<dbReference type="InterPro" id="IPR016171">
    <property type="entry name" value="Vanillyl_alc_oxidase_C-sub2"/>
</dbReference>
<name>A0A852X5F2_9MICO</name>
<dbReference type="PROSITE" id="PS00198">
    <property type="entry name" value="4FE4S_FER_1"/>
    <property type="match status" value="1"/>
</dbReference>
<evidence type="ECO:0000259" key="8">
    <source>
        <dbReference type="PROSITE" id="PS51379"/>
    </source>
</evidence>
<dbReference type="Proteomes" id="UP000592181">
    <property type="component" value="Unassembled WGS sequence"/>
</dbReference>
<dbReference type="Pfam" id="PF02913">
    <property type="entry name" value="FAD-oxidase_C"/>
    <property type="match status" value="1"/>
</dbReference>
<dbReference type="SUPFAM" id="SSF56176">
    <property type="entry name" value="FAD-binding/transporter-associated domain-like"/>
    <property type="match status" value="1"/>
</dbReference>
<dbReference type="InterPro" id="IPR006094">
    <property type="entry name" value="Oxid_FAD_bind_N"/>
</dbReference>
<keyword evidence="4" id="KW-0274">FAD</keyword>
<evidence type="ECO:0000256" key="4">
    <source>
        <dbReference type="ARBA" id="ARBA00022827"/>
    </source>
</evidence>
<reference evidence="10 11" key="1">
    <citation type="submission" date="2020-07" db="EMBL/GenBank/DDBJ databases">
        <title>Sequencing the genomes of 1000 actinobacteria strains.</title>
        <authorList>
            <person name="Klenk H.-P."/>
        </authorList>
    </citation>
    <scope>NUCLEOTIDE SEQUENCE [LARGE SCALE GENOMIC DNA]</scope>
    <source>
        <strain evidence="10 11">DSM 24723</strain>
    </source>
</reference>
<accession>A0A852X5F2</accession>
<keyword evidence="5" id="KW-0560">Oxidoreductase</keyword>
<feature type="domain" description="4Fe-4S ferredoxin-type" evidence="8">
    <location>
        <begin position="612"/>
        <end position="642"/>
    </location>
</feature>
<dbReference type="Gene3D" id="1.10.45.10">
    <property type="entry name" value="Vanillyl-alcohol Oxidase, Chain A, domain 4"/>
    <property type="match status" value="1"/>
</dbReference>
<dbReference type="Pfam" id="PF13183">
    <property type="entry name" value="Fer4_8"/>
    <property type="match status" value="1"/>
</dbReference>
<evidence type="ECO:0000256" key="2">
    <source>
        <dbReference type="ARBA" id="ARBA00022630"/>
    </source>
</evidence>
<feature type="domain" description="FAD-binding PCMH-type" evidence="9">
    <location>
        <begin position="46"/>
        <end position="275"/>
    </location>
</feature>
<dbReference type="EMBL" id="JACBZX010000001">
    <property type="protein sequence ID" value="NYG37667.1"/>
    <property type="molecule type" value="Genomic_DNA"/>
</dbReference>
<dbReference type="GO" id="GO:0004458">
    <property type="term" value="F:D-lactate dehydrogenase (cytochrome) activity"/>
    <property type="evidence" value="ECO:0007669"/>
    <property type="project" value="TreeGrafter"/>
</dbReference>
<dbReference type="PROSITE" id="PS51379">
    <property type="entry name" value="4FE4S_FER_2"/>
    <property type="match status" value="1"/>
</dbReference>
<dbReference type="PANTHER" id="PTHR11748:SF119">
    <property type="entry name" value="D-2-HYDROXYGLUTARATE DEHYDROGENASE"/>
    <property type="match status" value="1"/>
</dbReference>
<proteinExistence type="predicted"/>
<keyword evidence="6" id="KW-0408">Iron</keyword>
<dbReference type="GO" id="GO:0008720">
    <property type="term" value="F:D-lactate dehydrogenase (NAD+) activity"/>
    <property type="evidence" value="ECO:0007669"/>
    <property type="project" value="TreeGrafter"/>
</dbReference>
<dbReference type="Gene3D" id="3.30.465.10">
    <property type="match status" value="1"/>
</dbReference>
<dbReference type="SUPFAM" id="SSF46548">
    <property type="entry name" value="alpha-helical ferredoxin"/>
    <property type="match status" value="1"/>
</dbReference>
<protein>
    <submittedName>
        <fullName evidence="10">FAD/FMN-containing dehydrogenase/Fe-S oxidoreductase</fullName>
    </submittedName>
</protein>
<comment type="cofactor">
    <cofactor evidence="1">
        <name>FAD</name>
        <dbReference type="ChEBI" id="CHEBI:57692"/>
    </cofactor>
</comment>
<dbReference type="PANTHER" id="PTHR11748">
    <property type="entry name" value="D-LACTATE DEHYDROGENASE"/>
    <property type="match status" value="1"/>
</dbReference>
<dbReference type="GO" id="GO:0046872">
    <property type="term" value="F:metal ion binding"/>
    <property type="evidence" value="ECO:0007669"/>
    <property type="project" value="UniProtKB-KW"/>
</dbReference>
<dbReference type="PROSITE" id="PS51387">
    <property type="entry name" value="FAD_PCMH"/>
    <property type="match status" value="1"/>
</dbReference>
<evidence type="ECO:0000256" key="1">
    <source>
        <dbReference type="ARBA" id="ARBA00001974"/>
    </source>
</evidence>
<evidence type="ECO:0000256" key="7">
    <source>
        <dbReference type="ARBA" id="ARBA00023014"/>
    </source>
</evidence>
<gene>
    <name evidence="10" type="ORF">BJY28_002136</name>
</gene>
<dbReference type="GO" id="GO:0071949">
    <property type="term" value="F:FAD binding"/>
    <property type="evidence" value="ECO:0007669"/>
    <property type="project" value="InterPro"/>
</dbReference>
<dbReference type="InterPro" id="IPR016166">
    <property type="entry name" value="FAD-bd_PCMH"/>
</dbReference>
<evidence type="ECO:0000256" key="5">
    <source>
        <dbReference type="ARBA" id="ARBA00023002"/>
    </source>
</evidence>
<dbReference type="AlphaFoldDB" id="A0A852X5F2"/>
<evidence type="ECO:0000256" key="3">
    <source>
        <dbReference type="ARBA" id="ARBA00022723"/>
    </source>
</evidence>
<keyword evidence="11" id="KW-1185">Reference proteome</keyword>
<dbReference type="SUPFAM" id="SSF55103">
    <property type="entry name" value="FAD-linked oxidases, C-terminal domain"/>
    <property type="match status" value="1"/>
</dbReference>
<comment type="caution">
    <text evidence="10">The sequence shown here is derived from an EMBL/GenBank/DDBJ whole genome shotgun (WGS) entry which is preliminary data.</text>
</comment>
<dbReference type="Gene3D" id="3.30.70.2740">
    <property type="match status" value="1"/>
</dbReference>
<evidence type="ECO:0000256" key="6">
    <source>
        <dbReference type="ARBA" id="ARBA00023004"/>
    </source>
</evidence>
<evidence type="ECO:0000313" key="11">
    <source>
        <dbReference type="Proteomes" id="UP000592181"/>
    </source>
</evidence>
<keyword evidence="3" id="KW-0479">Metal-binding</keyword>
<organism evidence="10 11">
    <name type="scientific">Janibacter alkaliphilus</name>
    <dbReference type="NCBI Taxonomy" id="1069963"/>
    <lineage>
        <taxon>Bacteria</taxon>
        <taxon>Bacillati</taxon>
        <taxon>Actinomycetota</taxon>
        <taxon>Actinomycetes</taxon>
        <taxon>Micrococcales</taxon>
        <taxon>Intrasporangiaceae</taxon>
        <taxon>Janibacter</taxon>
    </lineage>
</organism>
<evidence type="ECO:0000259" key="9">
    <source>
        <dbReference type="PROSITE" id="PS51387"/>
    </source>
</evidence>
<dbReference type="GO" id="GO:0051536">
    <property type="term" value="F:iron-sulfur cluster binding"/>
    <property type="evidence" value="ECO:0007669"/>
    <property type="project" value="UniProtKB-KW"/>
</dbReference>
<dbReference type="InterPro" id="IPR036318">
    <property type="entry name" value="FAD-bd_PCMH-like_sf"/>
</dbReference>
<dbReference type="InterPro" id="IPR017900">
    <property type="entry name" value="4Fe4S_Fe_S_CS"/>
</dbReference>
<dbReference type="InterPro" id="IPR016169">
    <property type="entry name" value="FAD-bd_PCMH_sub2"/>
</dbReference>
<evidence type="ECO:0000313" key="10">
    <source>
        <dbReference type="EMBL" id="NYG37667.1"/>
    </source>
</evidence>
<dbReference type="RefSeq" id="WP_179463000.1">
    <property type="nucleotide sequence ID" value="NZ_JACBZX010000001.1"/>
</dbReference>
<dbReference type="InterPro" id="IPR017896">
    <property type="entry name" value="4Fe4S_Fe-S-bd"/>
</dbReference>
<sequence length="964" mass="101104">MTAPAATPDGEVGAADLVAALRRAGLGDVRDDDLSRGIYAADASIYRVPPRAVVLPRDTDEIAAALAVCRDLGVPLTARGAGTSCAGNAIGPGVVLDTSRYLDQVLEVDRESGTALVQPGTVHATLQRAAQAEGLRFGPDPSSHTRCVIGGMIGNNACGNRALGYGRTSDNVTAMNLLTADGGALQATTGVPGVPGAAGAPILVGDDALVQRLTDLTDAHLADIRTHLGTFGRQVSGYALEHLLPERGRDVGRMLVGSEGTLAVVTQARVRLVTDPPATCLVALGFADIYAAGDVAASLKDLGAVAAEGIDSRIVGVTRRRRGPAHVPELPGGQAWLFVEVTGEDAAAARAAAERVRQQVPALDARVVTDPVEARALWRIREDGAGLAGRSPRDRPAHAGWEDAAVPPARMGDYLRDFDALLAEHDVTGLPYGHFADGCLHIRLDLDLDTPGAEGRYRAFVEDAADLVARHGGSLSGEHGDGRARSALLPRMYPQQIIDLFALVKRAFDPDGLLNPGVLVDPAPAEADLRIPRARRVTTSLPLAFSYPEDDGNLTQAVHRCTGVGKCRAAGTSSTVMCPSYLATKEEKDSTRGRARALQEMLDGGTVGGGWRDPAVHEALDLCLSCKGCASDCPTGIDMATYKSEVLHQSYRGRLRPRSHYTLGRLPQMARLASRAPRLVNALTSLPGVKRLTLPLGGVDPRRSIPAFARQTFRSWATDEGLVRPVAQMAQVEGAVALFVDSFTDSFSPQVGHAAVSVLRQAGLTPFVPPERLCCGLTFISTGQLDAAGRTLTEAAEVLAPVVDAGIPVLGLEPSCTAALRHDLPRLVPGEAAQRVASGVRTLAELLTALPGWTPPDLTGTTVVAQPHCHQHAVMSFAADEQLLRATGAEVTRIGGCCGLAGNFGVELGHYEVSVEVARQQLLPAIEAMPTGAVLLADGFSCQTQVADLTETRAIHLAELLADA</sequence>
<dbReference type="InterPro" id="IPR016164">
    <property type="entry name" value="FAD-linked_Oxase-like_C"/>
</dbReference>
<keyword evidence="2" id="KW-0285">Flavoprotein</keyword>
<dbReference type="GO" id="GO:1903457">
    <property type="term" value="P:lactate catabolic process"/>
    <property type="evidence" value="ECO:0007669"/>
    <property type="project" value="TreeGrafter"/>
</dbReference>
<dbReference type="InterPro" id="IPR004113">
    <property type="entry name" value="FAD-bd_oxidored_4_C"/>
</dbReference>
<keyword evidence="7" id="KW-0411">Iron-sulfur</keyword>
<dbReference type="Pfam" id="PF01565">
    <property type="entry name" value="FAD_binding_4"/>
    <property type="match status" value="1"/>
</dbReference>